<reference evidence="3" key="1">
    <citation type="journal article" date="2019" name="Int. J. Syst. Evol. Microbiol.">
        <title>The Global Catalogue of Microorganisms (GCM) 10K type strain sequencing project: providing services to taxonomists for standard genome sequencing and annotation.</title>
        <authorList>
            <consortium name="The Broad Institute Genomics Platform"/>
            <consortium name="The Broad Institute Genome Sequencing Center for Infectious Disease"/>
            <person name="Wu L."/>
            <person name="Ma J."/>
        </authorList>
    </citation>
    <scope>NUCLEOTIDE SEQUENCE [LARGE SCALE GENOMIC DNA]</scope>
    <source>
        <strain evidence="3">JCM 16013</strain>
    </source>
</reference>
<keyword evidence="3" id="KW-1185">Reference proteome</keyword>
<dbReference type="InterPro" id="IPR029039">
    <property type="entry name" value="Flavoprotein-like_sf"/>
</dbReference>
<gene>
    <name evidence="2" type="ORF">GCM10009838_15870</name>
</gene>
<dbReference type="InterPro" id="IPR050712">
    <property type="entry name" value="NAD(P)H-dep_reductase"/>
</dbReference>
<evidence type="ECO:0000313" key="2">
    <source>
        <dbReference type="EMBL" id="GAA1960264.1"/>
    </source>
</evidence>
<dbReference type="PANTHER" id="PTHR30543:SF21">
    <property type="entry name" value="NAD(P)H-DEPENDENT FMN REDUCTASE LOT6"/>
    <property type="match status" value="1"/>
</dbReference>
<dbReference type="Proteomes" id="UP001499854">
    <property type="component" value="Unassembled WGS sequence"/>
</dbReference>
<dbReference type="InterPro" id="IPR005025">
    <property type="entry name" value="FMN_Rdtase-like_dom"/>
</dbReference>
<dbReference type="EMBL" id="BAAAQM010000006">
    <property type="protein sequence ID" value="GAA1960264.1"/>
    <property type="molecule type" value="Genomic_DNA"/>
</dbReference>
<comment type="caution">
    <text evidence="2">The sequence shown here is derived from an EMBL/GenBank/DDBJ whole genome shotgun (WGS) entry which is preliminary data.</text>
</comment>
<dbReference type="SUPFAM" id="SSF52218">
    <property type="entry name" value="Flavoproteins"/>
    <property type="match status" value="1"/>
</dbReference>
<protein>
    <submittedName>
        <fullName evidence="2">NAD(P)H-dependent oxidoreductase</fullName>
    </submittedName>
</protein>
<accession>A0ABP5CAD7</accession>
<sequence>MPRLLIITSTTRPGRAGTDIAAWARDLAHAHGAFDVEVADLAEIDLPFLDEPEHAGSGVYAHDHTRAWSAIVDRADAFLILTAEYNRGITAPLKNAMDYLYREWNDKPVGFLAYGMSSSGLRAAEMASQIAVALAMVPVGVVPLSLRQLRDTGLAPHHEDSLRELLDGLARYSGVLAALRADSQPLEQVA</sequence>
<name>A0ABP5CAD7_9ACTN</name>
<dbReference type="Pfam" id="PF03358">
    <property type="entry name" value="FMN_red"/>
    <property type="match status" value="1"/>
</dbReference>
<evidence type="ECO:0000259" key="1">
    <source>
        <dbReference type="Pfam" id="PF03358"/>
    </source>
</evidence>
<dbReference type="Gene3D" id="3.40.50.360">
    <property type="match status" value="1"/>
</dbReference>
<organism evidence="2 3">
    <name type="scientific">Catenulispora subtropica</name>
    <dbReference type="NCBI Taxonomy" id="450798"/>
    <lineage>
        <taxon>Bacteria</taxon>
        <taxon>Bacillati</taxon>
        <taxon>Actinomycetota</taxon>
        <taxon>Actinomycetes</taxon>
        <taxon>Catenulisporales</taxon>
        <taxon>Catenulisporaceae</taxon>
        <taxon>Catenulispora</taxon>
    </lineage>
</organism>
<evidence type="ECO:0000313" key="3">
    <source>
        <dbReference type="Proteomes" id="UP001499854"/>
    </source>
</evidence>
<dbReference type="PANTHER" id="PTHR30543">
    <property type="entry name" value="CHROMATE REDUCTASE"/>
    <property type="match status" value="1"/>
</dbReference>
<proteinExistence type="predicted"/>
<dbReference type="RefSeq" id="WP_344656278.1">
    <property type="nucleotide sequence ID" value="NZ_BAAAQM010000006.1"/>
</dbReference>
<feature type="domain" description="NADPH-dependent FMN reductase-like" evidence="1">
    <location>
        <begin position="3"/>
        <end position="141"/>
    </location>
</feature>